<evidence type="ECO:0000256" key="4">
    <source>
        <dbReference type="ARBA" id="ARBA00022692"/>
    </source>
</evidence>
<name>A0A7L7KPR5_9MOLU</name>
<feature type="transmembrane region" description="Helical" evidence="7">
    <location>
        <begin position="111"/>
        <end position="136"/>
    </location>
</feature>
<feature type="transmembrane region" description="Helical" evidence="7">
    <location>
        <begin position="244"/>
        <end position="274"/>
    </location>
</feature>
<feature type="transmembrane region" description="Helical" evidence="7">
    <location>
        <begin position="294"/>
        <end position="316"/>
    </location>
</feature>
<dbReference type="PANTHER" id="PTHR30193">
    <property type="entry name" value="ABC TRANSPORTER PERMEASE PROTEIN"/>
    <property type="match status" value="1"/>
</dbReference>
<dbReference type="AlphaFoldDB" id="A0A7L7KPR5"/>
<evidence type="ECO:0000256" key="5">
    <source>
        <dbReference type="ARBA" id="ARBA00022989"/>
    </source>
</evidence>
<evidence type="ECO:0000256" key="1">
    <source>
        <dbReference type="ARBA" id="ARBA00004651"/>
    </source>
</evidence>
<keyword evidence="10" id="KW-1185">Reference proteome</keyword>
<accession>A0A7L7KPR5</accession>
<dbReference type="PROSITE" id="PS50928">
    <property type="entry name" value="ABC_TM1"/>
    <property type="match status" value="1"/>
</dbReference>
<protein>
    <submittedName>
        <fullName evidence="9">Sugar ABC transporter permease</fullName>
    </submittedName>
</protein>
<dbReference type="Proteomes" id="UP000514720">
    <property type="component" value="Chromosome"/>
</dbReference>
<keyword evidence="4 7" id="KW-0812">Transmembrane</keyword>
<feature type="domain" description="ABC transmembrane type-1" evidence="8">
    <location>
        <begin position="111"/>
        <end position="318"/>
    </location>
</feature>
<keyword evidence="2" id="KW-0813">Transport</keyword>
<dbReference type="PANTHER" id="PTHR30193:SF37">
    <property type="entry name" value="INNER MEMBRANE ABC TRANSPORTER PERMEASE PROTEIN YCJO"/>
    <property type="match status" value="1"/>
</dbReference>
<evidence type="ECO:0000313" key="9">
    <source>
        <dbReference type="EMBL" id="QMS84429.1"/>
    </source>
</evidence>
<dbReference type="InterPro" id="IPR051393">
    <property type="entry name" value="ABC_transporter_permease"/>
</dbReference>
<evidence type="ECO:0000259" key="8">
    <source>
        <dbReference type="PROSITE" id="PS50928"/>
    </source>
</evidence>
<dbReference type="Gene3D" id="1.10.3720.10">
    <property type="entry name" value="MetI-like"/>
    <property type="match status" value="1"/>
</dbReference>
<dbReference type="InterPro" id="IPR035906">
    <property type="entry name" value="MetI-like_sf"/>
</dbReference>
<feature type="transmembrane region" description="Helical" evidence="7">
    <location>
        <begin position="52"/>
        <end position="78"/>
    </location>
</feature>
<evidence type="ECO:0000256" key="6">
    <source>
        <dbReference type="ARBA" id="ARBA00023136"/>
    </source>
</evidence>
<dbReference type="InterPro" id="IPR000515">
    <property type="entry name" value="MetI-like"/>
</dbReference>
<reference evidence="9 10" key="1">
    <citation type="submission" date="2020-02" db="EMBL/GenBank/DDBJ databases">
        <authorList>
            <person name="Zheng R.K."/>
            <person name="Sun C.M."/>
        </authorList>
    </citation>
    <scope>NUCLEOTIDE SEQUENCE [LARGE SCALE GENOMIC DNA]</scope>
    <source>
        <strain evidence="10">zrk13</strain>
    </source>
</reference>
<dbReference type="SUPFAM" id="SSF161098">
    <property type="entry name" value="MetI-like"/>
    <property type="match status" value="1"/>
</dbReference>
<gene>
    <name evidence="9" type="ORF">G4Z02_01280</name>
</gene>
<organism evidence="9 10">
    <name type="scientific">Candidatus Xianfuyuplasma coldseepsis</name>
    <dbReference type="NCBI Taxonomy" id="2782163"/>
    <lineage>
        <taxon>Bacteria</taxon>
        <taxon>Bacillati</taxon>
        <taxon>Mycoplasmatota</taxon>
        <taxon>Mollicutes</taxon>
        <taxon>Candidatus Izemoplasmatales</taxon>
        <taxon>Candidatus Izemoplasmataceae</taxon>
        <taxon>Candidatus Xianfuyuplasma</taxon>
    </lineage>
</organism>
<keyword evidence="5 7" id="KW-1133">Transmembrane helix</keyword>
<dbReference type="GO" id="GO:0005886">
    <property type="term" value="C:plasma membrane"/>
    <property type="evidence" value="ECO:0007669"/>
    <property type="project" value="UniProtKB-SubCell"/>
</dbReference>
<sequence>MKEFMEKVRSALKEAWKWFNNTSVVKNYTFKREYRKQNRPQKQERENKKTPYFLLTPWLIGLVIFVVLPVLMIVYMSVHDVLKTPQGFDFEFIGIDNFLFAFTNPDFYQALFGYVGLLVTYIPVIIIISFLIALLLNNDFQFRVVFRVMFFLPVVLLSNATLTNIVNTSTGENTLLNVDGVFVFSMIEQYIPFMANGLESMFNVLIVILWFTGVPIVLYINGLQKINRGIYEAARIDGGNSWQILWLIIIPNIKSTALVIGIFSVVQVGIYNINPLFLLLQDQIMMTATNLGNAATYAFLYTVVTFLFIGVLLLLLREKDDIVIEKKRYIRTQELYELQKQQEAMSNE</sequence>
<feature type="transmembrane region" description="Helical" evidence="7">
    <location>
        <begin position="202"/>
        <end position="223"/>
    </location>
</feature>
<dbReference type="CDD" id="cd06261">
    <property type="entry name" value="TM_PBP2"/>
    <property type="match status" value="1"/>
</dbReference>
<dbReference type="KEGG" id="xcl:G4Z02_01280"/>
<evidence type="ECO:0000256" key="7">
    <source>
        <dbReference type="SAM" id="Phobius"/>
    </source>
</evidence>
<keyword evidence="6 7" id="KW-0472">Membrane</keyword>
<comment type="subcellular location">
    <subcellularLocation>
        <location evidence="1">Cell membrane</location>
        <topology evidence="1">Multi-pass membrane protein</topology>
    </subcellularLocation>
</comment>
<dbReference type="RefSeq" id="WP_258878042.1">
    <property type="nucleotide sequence ID" value="NZ_CP048914.1"/>
</dbReference>
<evidence type="ECO:0000256" key="3">
    <source>
        <dbReference type="ARBA" id="ARBA00022475"/>
    </source>
</evidence>
<evidence type="ECO:0000256" key="2">
    <source>
        <dbReference type="ARBA" id="ARBA00022448"/>
    </source>
</evidence>
<proteinExistence type="predicted"/>
<evidence type="ECO:0000313" key="10">
    <source>
        <dbReference type="Proteomes" id="UP000514720"/>
    </source>
</evidence>
<keyword evidence="3" id="KW-1003">Cell membrane</keyword>
<feature type="transmembrane region" description="Helical" evidence="7">
    <location>
        <begin position="148"/>
        <end position="166"/>
    </location>
</feature>
<dbReference type="GO" id="GO:0055085">
    <property type="term" value="P:transmembrane transport"/>
    <property type="evidence" value="ECO:0007669"/>
    <property type="project" value="InterPro"/>
</dbReference>
<dbReference type="EMBL" id="CP048914">
    <property type="protein sequence ID" value="QMS84429.1"/>
    <property type="molecule type" value="Genomic_DNA"/>
</dbReference>